<dbReference type="Gene3D" id="3.40.190.10">
    <property type="entry name" value="Periplasmic binding protein-like II"/>
    <property type="match status" value="2"/>
</dbReference>
<comment type="similarity">
    <text evidence="1">Belongs to the LysR transcriptional regulatory family.</text>
</comment>
<dbReference type="PANTHER" id="PTHR30419:SF8">
    <property type="entry name" value="NITROGEN ASSIMILATION TRANSCRIPTIONAL ACTIVATOR-RELATED"/>
    <property type="match status" value="1"/>
</dbReference>
<evidence type="ECO:0000256" key="4">
    <source>
        <dbReference type="ARBA" id="ARBA00023163"/>
    </source>
</evidence>
<keyword evidence="4" id="KW-0804">Transcription</keyword>
<dbReference type="InterPro" id="IPR050950">
    <property type="entry name" value="HTH-type_LysR_regulators"/>
</dbReference>
<evidence type="ECO:0000313" key="6">
    <source>
        <dbReference type="EMBL" id="WXG68785.1"/>
    </source>
</evidence>
<evidence type="ECO:0000256" key="1">
    <source>
        <dbReference type="ARBA" id="ARBA00009437"/>
    </source>
</evidence>
<sequence length="308" mass="32750">MQLDWLETFVAVAERGGFGAAAQTLFRSQSRVSAHIAGLESELGTVLFDRSQRPVVLTTTGEKLFLRARKILDEITAARADVVDLAGQVEGKVVLGTYASAGANFVPEVLRTFCISFPHVEVRLVEQAVLGIDSALSDGSVDLAIRPLEPKPTVPGIHHMPLWRERMKVVVAPDHPLAGELSPLPVTALSGYSLILSGAGTGGEAQQLLSTRSIDFSVAFWSDQPTTVVSLARAGLGVGFVNALALVAPDTEGVRILDVAGEGLVRDVGVYWTDRMYTSPAVLAMHSMVVNSPTPEGTTVIDGLEPTR</sequence>
<dbReference type="InterPro" id="IPR005119">
    <property type="entry name" value="LysR_subst-bd"/>
</dbReference>
<keyword evidence="2" id="KW-0805">Transcription regulation</keyword>
<evidence type="ECO:0000259" key="5">
    <source>
        <dbReference type="PROSITE" id="PS50931"/>
    </source>
</evidence>
<dbReference type="InterPro" id="IPR000847">
    <property type="entry name" value="LysR_HTH_N"/>
</dbReference>
<dbReference type="CDD" id="cd05466">
    <property type="entry name" value="PBP2_LTTR_substrate"/>
    <property type="match status" value="1"/>
</dbReference>
<dbReference type="SUPFAM" id="SSF46785">
    <property type="entry name" value="Winged helix' DNA-binding domain"/>
    <property type="match status" value="1"/>
</dbReference>
<dbReference type="Gene3D" id="1.10.10.10">
    <property type="entry name" value="Winged helix-like DNA-binding domain superfamily/Winged helix DNA-binding domain"/>
    <property type="match status" value="1"/>
</dbReference>
<evidence type="ECO:0000256" key="2">
    <source>
        <dbReference type="ARBA" id="ARBA00023015"/>
    </source>
</evidence>
<gene>
    <name evidence="6" type="ORF">WDS16_27000</name>
</gene>
<dbReference type="RefSeq" id="WP_338889201.1">
    <property type="nucleotide sequence ID" value="NZ_CP147846.1"/>
</dbReference>
<dbReference type="InterPro" id="IPR036388">
    <property type="entry name" value="WH-like_DNA-bd_sf"/>
</dbReference>
<dbReference type="SUPFAM" id="SSF53850">
    <property type="entry name" value="Periplasmic binding protein-like II"/>
    <property type="match status" value="1"/>
</dbReference>
<keyword evidence="7" id="KW-1185">Reference proteome</keyword>
<dbReference type="PRINTS" id="PR00039">
    <property type="entry name" value="HTHLYSR"/>
</dbReference>
<dbReference type="Proteomes" id="UP001432000">
    <property type="component" value="Chromosome"/>
</dbReference>
<evidence type="ECO:0000256" key="3">
    <source>
        <dbReference type="ARBA" id="ARBA00023125"/>
    </source>
</evidence>
<evidence type="ECO:0000313" key="7">
    <source>
        <dbReference type="Proteomes" id="UP001432000"/>
    </source>
</evidence>
<dbReference type="Pfam" id="PF00126">
    <property type="entry name" value="HTH_1"/>
    <property type="match status" value="1"/>
</dbReference>
<accession>A0ABZ2PI50</accession>
<dbReference type="InterPro" id="IPR036390">
    <property type="entry name" value="WH_DNA-bd_sf"/>
</dbReference>
<protein>
    <submittedName>
        <fullName evidence="6">LysR family transcriptional regulator</fullName>
    </submittedName>
</protein>
<dbReference type="PANTHER" id="PTHR30419">
    <property type="entry name" value="HTH-TYPE TRANSCRIPTIONAL REGULATOR YBHD"/>
    <property type="match status" value="1"/>
</dbReference>
<proteinExistence type="inferred from homology"/>
<feature type="domain" description="HTH lysR-type" evidence="5">
    <location>
        <begin position="1"/>
        <end position="58"/>
    </location>
</feature>
<dbReference type="PROSITE" id="PS50931">
    <property type="entry name" value="HTH_LYSR"/>
    <property type="match status" value="1"/>
</dbReference>
<dbReference type="Pfam" id="PF03466">
    <property type="entry name" value="LysR_substrate"/>
    <property type="match status" value="1"/>
</dbReference>
<reference evidence="6 7" key="1">
    <citation type="submission" date="2024-03" db="EMBL/GenBank/DDBJ databases">
        <title>Natural products discovery in diverse microorganisms through a two-stage MS feature dereplication strategy.</title>
        <authorList>
            <person name="Zhang R."/>
        </authorList>
    </citation>
    <scope>NUCLEOTIDE SEQUENCE [LARGE SCALE GENOMIC DNA]</scope>
    <source>
        <strain evidence="6 7">18930</strain>
    </source>
</reference>
<dbReference type="EMBL" id="CP147846">
    <property type="protein sequence ID" value="WXG68785.1"/>
    <property type="molecule type" value="Genomic_DNA"/>
</dbReference>
<name>A0ABZ2PI50_9NOCA</name>
<organism evidence="6 7">
    <name type="scientific">Rhodococcus sovatensis</name>
    <dbReference type="NCBI Taxonomy" id="1805840"/>
    <lineage>
        <taxon>Bacteria</taxon>
        <taxon>Bacillati</taxon>
        <taxon>Actinomycetota</taxon>
        <taxon>Actinomycetes</taxon>
        <taxon>Mycobacteriales</taxon>
        <taxon>Nocardiaceae</taxon>
        <taxon>Rhodococcus</taxon>
    </lineage>
</organism>
<keyword evidence="3" id="KW-0238">DNA-binding</keyword>